<feature type="domain" description="PAS" evidence="16">
    <location>
        <begin position="330"/>
        <end position="392"/>
    </location>
</feature>
<dbReference type="InterPro" id="IPR000700">
    <property type="entry name" value="PAS-assoc_C"/>
</dbReference>
<sequence length="966" mass="110651">MSGKEKSIIRSEKGFYQILLIMGIIVILLILFLGIAFFQVLRNNQISSNKENLDRQVELAAKQIEETFGKFYDDLYFLASNLEPWTYDRGDQEILAFEKRARRIFNNHREVMDTLVVRFPKSTVSFHFDNRNNFIREIHENLDTIGQADQNSVTVSYPEKGISVTAKFNLERLVNDSFSNFYMGAYGHKLVYADNILWGIDERRFVSYLRLDENSTQQIKNQVREGLRGSLEGEFLDDIEEKELGALIHHYPFKLYPLDREFSAIFLIEKQSVTAGIFSAYFYLIAGLLLILVLVIWIMNEAVRNSQEANQTLSRKAEEIKELFRRQNLLLHESRGFIYFQDADGKMTSVGPEVVNVLGYSEAEFAKNFRSIISPKHTTLVQKILEDAKLDKRETAEFEMDFRTKKGKWLRVKIFERLEYDAQGNFKGNVGVCTDINEKYLREQELIKSENRLRTVLKSLPDLIFIYDHQGRYQDYYVKDPSLLVTPLEGCIGKKVTDLLPPELAKKVQASIEATVKTKKMQNIEYEVEIPIGKRIFDARFFLLDDEKLMSIARDITGKKLWEKGLEEAKRAAEQASTAKSEFLANMSHEIRTPMNGLLGIIGLMEMTELDEIQKEYLQIIKDSGESLLGIIKDILDYSKIESGEMNLSPTVFHFKQEIEKCLRLFSGLVLEKNIEMTYQFESMIPEYVELDRDKLNQILNNLIGNAIKFTPPGGTIRINIAGESILDRNIMLHFEVKDSGIGIPADKIENLTKPFYQVDGSNTRETHGTGLGLAISQKLVELMGGDLQIHSEVGEGSTFTFSIFAKIWKKAESLMGNSANSERESMFDLKNMAEKYPMEILLAEDNNTNLKFMNMLMGQLGYTFALARNGQEAVEQVIEKDFDLILMDIQMPVMDGLVAAETIRRDLGKDVSIIGLSAHAFQEDVDKAKNAGMDAYLTKPIQIQELAQVIRRFADKKKETKKEAK</sequence>
<dbReference type="Pfam" id="PF02518">
    <property type="entry name" value="HATPase_c"/>
    <property type="match status" value="1"/>
</dbReference>
<protein>
    <recommendedName>
        <fullName evidence="10">Sensory/regulatory protein RpfC</fullName>
        <ecNumber evidence="2">2.7.13.3</ecNumber>
    </recommendedName>
</protein>
<evidence type="ECO:0000259" key="14">
    <source>
        <dbReference type="PROSITE" id="PS50109"/>
    </source>
</evidence>
<evidence type="ECO:0000259" key="17">
    <source>
        <dbReference type="PROSITE" id="PS50113"/>
    </source>
</evidence>
<dbReference type="SUPFAM" id="SSF52172">
    <property type="entry name" value="CheY-like"/>
    <property type="match status" value="1"/>
</dbReference>
<evidence type="ECO:0000256" key="8">
    <source>
        <dbReference type="ARBA" id="ARBA00023012"/>
    </source>
</evidence>
<dbReference type="GO" id="GO:0005524">
    <property type="term" value="F:ATP binding"/>
    <property type="evidence" value="ECO:0007669"/>
    <property type="project" value="UniProtKB-KW"/>
</dbReference>
<dbReference type="NCBIfam" id="TIGR00229">
    <property type="entry name" value="sensory_box"/>
    <property type="match status" value="1"/>
</dbReference>
<evidence type="ECO:0000259" key="15">
    <source>
        <dbReference type="PROSITE" id="PS50110"/>
    </source>
</evidence>
<dbReference type="Gene3D" id="3.30.565.10">
    <property type="entry name" value="Histidine kinase-like ATPase, C-terminal domain"/>
    <property type="match status" value="1"/>
</dbReference>
<dbReference type="InterPro" id="IPR004358">
    <property type="entry name" value="Sig_transdc_His_kin-like_C"/>
</dbReference>
<dbReference type="Proteomes" id="UP000010953">
    <property type="component" value="Unassembled WGS sequence"/>
</dbReference>
<dbReference type="SUPFAM" id="SSF55785">
    <property type="entry name" value="PYP-like sensor domain (PAS domain)"/>
    <property type="match status" value="2"/>
</dbReference>
<evidence type="ECO:0000313" key="18">
    <source>
        <dbReference type="EMBL" id="EMS35001.1"/>
    </source>
</evidence>
<dbReference type="PANTHER" id="PTHR45339">
    <property type="entry name" value="HYBRID SIGNAL TRANSDUCTION HISTIDINE KINASE J"/>
    <property type="match status" value="1"/>
</dbReference>
<dbReference type="InterPro" id="IPR003594">
    <property type="entry name" value="HATPase_dom"/>
</dbReference>
<dbReference type="InParanoid" id="M7YCU1"/>
<name>M7YCU1_9BACT</name>
<dbReference type="SMART" id="SM00388">
    <property type="entry name" value="HisKA"/>
    <property type="match status" value="1"/>
</dbReference>
<dbReference type="Pfam" id="PF00512">
    <property type="entry name" value="HisKA"/>
    <property type="match status" value="1"/>
</dbReference>
<keyword evidence="6" id="KW-0418">Kinase</keyword>
<organism evidence="18 19">
    <name type="scientific">Mariniradius saccharolyticus AK6</name>
    <dbReference type="NCBI Taxonomy" id="1239962"/>
    <lineage>
        <taxon>Bacteria</taxon>
        <taxon>Pseudomonadati</taxon>
        <taxon>Bacteroidota</taxon>
        <taxon>Cytophagia</taxon>
        <taxon>Cytophagales</taxon>
        <taxon>Cyclobacteriaceae</taxon>
        <taxon>Mariniradius</taxon>
    </lineage>
</organism>
<dbReference type="Pfam" id="PF00072">
    <property type="entry name" value="Response_reg"/>
    <property type="match status" value="1"/>
</dbReference>
<evidence type="ECO:0000256" key="6">
    <source>
        <dbReference type="ARBA" id="ARBA00022777"/>
    </source>
</evidence>
<comment type="caution">
    <text evidence="18">The sequence shown here is derived from an EMBL/GenBank/DDBJ whole genome shotgun (WGS) entry which is preliminary data.</text>
</comment>
<dbReference type="Gene3D" id="3.40.50.2300">
    <property type="match status" value="1"/>
</dbReference>
<dbReference type="SMART" id="SM00448">
    <property type="entry name" value="REC"/>
    <property type="match status" value="1"/>
</dbReference>
<feature type="transmembrane region" description="Helical" evidence="13">
    <location>
        <begin position="15"/>
        <end position="41"/>
    </location>
</feature>
<dbReference type="FunFam" id="1.10.287.130:FF:000002">
    <property type="entry name" value="Two-component osmosensing histidine kinase"/>
    <property type="match status" value="1"/>
</dbReference>
<evidence type="ECO:0000256" key="7">
    <source>
        <dbReference type="ARBA" id="ARBA00022840"/>
    </source>
</evidence>
<reference evidence="18" key="1">
    <citation type="submission" date="2013-01" db="EMBL/GenBank/DDBJ databases">
        <title>Genome assembly of Mariniradius saccharolyticus AK6.</title>
        <authorList>
            <person name="Vaidya B."/>
            <person name="Khatri I."/>
            <person name="Tanuku N.R.S."/>
            <person name="Subramanian S."/>
            <person name="Pinnaka A."/>
        </authorList>
    </citation>
    <scope>NUCLEOTIDE SEQUENCE [LARGE SCALE GENOMIC DNA]</scope>
    <source>
        <strain evidence="18">AK6</strain>
    </source>
</reference>
<dbReference type="Gene3D" id="1.10.287.130">
    <property type="match status" value="1"/>
</dbReference>
<evidence type="ECO:0000256" key="4">
    <source>
        <dbReference type="ARBA" id="ARBA00022679"/>
    </source>
</evidence>
<evidence type="ECO:0000313" key="19">
    <source>
        <dbReference type="Proteomes" id="UP000010953"/>
    </source>
</evidence>
<evidence type="ECO:0000256" key="2">
    <source>
        <dbReference type="ARBA" id="ARBA00012438"/>
    </source>
</evidence>
<dbReference type="InterPro" id="IPR011006">
    <property type="entry name" value="CheY-like_superfamily"/>
</dbReference>
<accession>M7YCU1</accession>
<dbReference type="InterPro" id="IPR013656">
    <property type="entry name" value="PAS_4"/>
</dbReference>
<feature type="domain" description="PAS" evidence="16">
    <location>
        <begin position="449"/>
        <end position="519"/>
    </location>
</feature>
<dbReference type="CDD" id="cd00082">
    <property type="entry name" value="HisKA"/>
    <property type="match status" value="1"/>
</dbReference>
<dbReference type="PANTHER" id="PTHR45339:SF1">
    <property type="entry name" value="HYBRID SIGNAL TRANSDUCTION HISTIDINE KINASE J"/>
    <property type="match status" value="1"/>
</dbReference>
<dbReference type="SMART" id="SM00091">
    <property type="entry name" value="PAS"/>
    <property type="match status" value="2"/>
</dbReference>
<feature type="coiled-coil region" evidence="12">
    <location>
        <begin position="299"/>
        <end position="326"/>
    </location>
</feature>
<feature type="transmembrane region" description="Helical" evidence="13">
    <location>
        <begin position="280"/>
        <end position="299"/>
    </location>
</feature>
<evidence type="ECO:0000256" key="11">
    <source>
        <dbReference type="PROSITE-ProRule" id="PRU00169"/>
    </source>
</evidence>
<dbReference type="Gene3D" id="3.30.450.20">
    <property type="entry name" value="PAS domain"/>
    <property type="match status" value="2"/>
</dbReference>
<dbReference type="OrthoDB" id="9811889at2"/>
<evidence type="ECO:0000256" key="5">
    <source>
        <dbReference type="ARBA" id="ARBA00022741"/>
    </source>
</evidence>
<dbReference type="InterPro" id="IPR005467">
    <property type="entry name" value="His_kinase_dom"/>
</dbReference>
<feature type="domain" description="Histidine kinase" evidence="14">
    <location>
        <begin position="586"/>
        <end position="808"/>
    </location>
</feature>
<comment type="subunit">
    <text evidence="9">At low DSF concentrations, interacts with RpfF.</text>
</comment>
<gene>
    <name evidence="18" type="ORF">C943_02892</name>
</gene>
<feature type="domain" description="PAC" evidence="17">
    <location>
        <begin position="396"/>
        <end position="448"/>
    </location>
</feature>
<evidence type="ECO:0000256" key="3">
    <source>
        <dbReference type="ARBA" id="ARBA00022553"/>
    </source>
</evidence>
<dbReference type="PRINTS" id="PR00344">
    <property type="entry name" value="BCTRLSENSOR"/>
</dbReference>
<dbReference type="SUPFAM" id="SSF55874">
    <property type="entry name" value="ATPase domain of HSP90 chaperone/DNA topoisomerase II/histidine kinase"/>
    <property type="match status" value="1"/>
</dbReference>
<evidence type="ECO:0000259" key="16">
    <source>
        <dbReference type="PROSITE" id="PS50112"/>
    </source>
</evidence>
<evidence type="ECO:0000256" key="1">
    <source>
        <dbReference type="ARBA" id="ARBA00000085"/>
    </source>
</evidence>
<dbReference type="EC" id="2.7.13.3" evidence="2"/>
<dbReference type="CDD" id="cd00130">
    <property type="entry name" value="PAS"/>
    <property type="match status" value="2"/>
</dbReference>
<keyword evidence="12" id="KW-0175">Coiled coil</keyword>
<dbReference type="PROSITE" id="PS50109">
    <property type="entry name" value="HIS_KIN"/>
    <property type="match status" value="1"/>
</dbReference>
<dbReference type="CDD" id="cd16922">
    <property type="entry name" value="HATPase_EvgS-ArcB-TorS-like"/>
    <property type="match status" value="1"/>
</dbReference>
<dbReference type="PROSITE" id="PS50113">
    <property type="entry name" value="PAC"/>
    <property type="match status" value="1"/>
</dbReference>
<dbReference type="InterPro" id="IPR036890">
    <property type="entry name" value="HATPase_C_sf"/>
</dbReference>
<dbReference type="RefSeq" id="WP_008623596.1">
    <property type="nucleotide sequence ID" value="NZ_AMZY02000003.1"/>
</dbReference>
<dbReference type="PROSITE" id="PS50110">
    <property type="entry name" value="RESPONSE_REGULATORY"/>
    <property type="match status" value="1"/>
</dbReference>
<dbReference type="InterPro" id="IPR001789">
    <property type="entry name" value="Sig_transdc_resp-reg_receiver"/>
</dbReference>
<keyword evidence="5" id="KW-0547">Nucleotide-binding</keyword>
<dbReference type="STRING" id="1239962.C943_02892"/>
<keyword evidence="13" id="KW-1133">Transmembrane helix</keyword>
<dbReference type="eggNOG" id="COG5002">
    <property type="taxonomic scope" value="Bacteria"/>
</dbReference>
<comment type="catalytic activity">
    <reaction evidence="1">
        <text>ATP + protein L-histidine = ADP + protein N-phospho-L-histidine.</text>
        <dbReference type="EC" id="2.7.13.3"/>
    </reaction>
</comment>
<dbReference type="SMART" id="SM00387">
    <property type="entry name" value="HATPase_c"/>
    <property type="match status" value="1"/>
</dbReference>
<dbReference type="AlphaFoldDB" id="M7YCU1"/>
<dbReference type="Pfam" id="PF08448">
    <property type="entry name" value="PAS_4"/>
    <property type="match status" value="1"/>
</dbReference>
<dbReference type="EMBL" id="AMZY02000003">
    <property type="protein sequence ID" value="EMS35001.1"/>
    <property type="molecule type" value="Genomic_DNA"/>
</dbReference>
<keyword evidence="4" id="KW-0808">Transferase</keyword>
<feature type="modified residue" description="4-aspartylphosphate" evidence="11">
    <location>
        <position position="889"/>
    </location>
</feature>
<dbReference type="InterPro" id="IPR003661">
    <property type="entry name" value="HisK_dim/P_dom"/>
</dbReference>
<keyword evidence="7" id="KW-0067">ATP-binding</keyword>
<dbReference type="PROSITE" id="PS50112">
    <property type="entry name" value="PAS"/>
    <property type="match status" value="2"/>
</dbReference>
<feature type="domain" description="Response regulatory" evidence="15">
    <location>
        <begin position="840"/>
        <end position="955"/>
    </location>
</feature>
<dbReference type="CDD" id="cd17546">
    <property type="entry name" value="REC_hyHK_CKI1_RcsC-like"/>
    <property type="match status" value="1"/>
</dbReference>
<dbReference type="FunFam" id="3.30.565.10:FF:000010">
    <property type="entry name" value="Sensor histidine kinase RcsC"/>
    <property type="match status" value="1"/>
</dbReference>
<keyword evidence="8" id="KW-0902">Two-component regulatory system</keyword>
<evidence type="ECO:0000256" key="10">
    <source>
        <dbReference type="ARBA" id="ARBA00068150"/>
    </source>
</evidence>
<dbReference type="GO" id="GO:0000155">
    <property type="term" value="F:phosphorelay sensor kinase activity"/>
    <property type="evidence" value="ECO:0007669"/>
    <property type="project" value="InterPro"/>
</dbReference>
<keyword evidence="19" id="KW-1185">Reference proteome</keyword>
<dbReference type="InterPro" id="IPR036097">
    <property type="entry name" value="HisK_dim/P_sf"/>
</dbReference>
<keyword evidence="3 11" id="KW-0597">Phosphoprotein</keyword>
<evidence type="ECO:0000256" key="12">
    <source>
        <dbReference type="SAM" id="Coils"/>
    </source>
</evidence>
<evidence type="ECO:0000256" key="13">
    <source>
        <dbReference type="SAM" id="Phobius"/>
    </source>
</evidence>
<proteinExistence type="predicted"/>
<dbReference type="InterPro" id="IPR035965">
    <property type="entry name" value="PAS-like_dom_sf"/>
</dbReference>
<dbReference type="SUPFAM" id="SSF47384">
    <property type="entry name" value="Homodimeric domain of signal transducing histidine kinase"/>
    <property type="match status" value="1"/>
</dbReference>
<keyword evidence="13" id="KW-0812">Transmembrane</keyword>
<keyword evidence="13" id="KW-0472">Membrane</keyword>
<evidence type="ECO:0000256" key="9">
    <source>
        <dbReference type="ARBA" id="ARBA00064003"/>
    </source>
</evidence>
<dbReference type="InterPro" id="IPR000014">
    <property type="entry name" value="PAS"/>
</dbReference>